<dbReference type="STRING" id="1910958.BTM30_06760"/>
<dbReference type="EMBL" id="PXVC01000017">
    <property type="protein sequence ID" value="PSI01880.1"/>
    <property type="molecule type" value="Genomic_DNA"/>
</dbReference>
<sequence length="208" mass="22422">MAMAAAVAESSPPERRATAVGGAGCMGGPGWVEFNRIAVRSISGLICSAIFCSAVAMPAGAIPLLDLKPYPEAVAGEKRWVIQLNPLLKPPTNPSISNNPSDWRVQLLVGKELELDCNLHRFTGRLRSEVLPGFGYTVYRAEQLGAMLSTKKACPSQGLSKQFVPLGGNPFVLPFNASVPIVIYAPDGFQVRYRLWKAETNSQPAQIR</sequence>
<comment type="caution">
    <text evidence="2">The sequence shown here is derived from an EMBL/GenBank/DDBJ whole genome shotgun (WGS) entry which is preliminary data.</text>
</comment>
<evidence type="ECO:0000313" key="3">
    <source>
        <dbReference type="Proteomes" id="UP000240206"/>
    </source>
</evidence>
<organism evidence="2 3">
    <name type="scientific">Synechococcus lacustris str. Tous</name>
    <dbReference type="NCBI Taxonomy" id="1910958"/>
    <lineage>
        <taxon>Bacteria</taxon>
        <taxon>Bacillati</taxon>
        <taxon>Cyanobacteriota</taxon>
        <taxon>Cyanophyceae</taxon>
        <taxon>Synechococcales</taxon>
        <taxon>Synechococcaceae</taxon>
        <taxon>Synechococcus</taxon>
    </lineage>
</organism>
<dbReference type="AlphaFoldDB" id="A0A2P7EFB2"/>
<dbReference type="Proteomes" id="UP000240206">
    <property type="component" value="Unassembled WGS sequence"/>
</dbReference>
<comment type="similarity">
    <text evidence="1">Belongs to the protease inhibitor I11 (ecotin) family.</text>
</comment>
<dbReference type="SUPFAM" id="SSF49772">
    <property type="entry name" value="Ecotin, trypsin inhibitor"/>
    <property type="match status" value="1"/>
</dbReference>
<gene>
    <name evidence="2" type="ORF">C7K08_05695</name>
</gene>
<dbReference type="Pfam" id="PF03974">
    <property type="entry name" value="Ecotin"/>
    <property type="match status" value="1"/>
</dbReference>
<keyword evidence="3" id="KW-1185">Reference proteome</keyword>
<dbReference type="GO" id="GO:0004867">
    <property type="term" value="F:serine-type endopeptidase inhibitor activity"/>
    <property type="evidence" value="ECO:0007669"/>
    <property type="project" value="InterPro"/>
</dbReference>
<dbReference type="Gene3D" id="2.60.40.550">
    <property type="entry name" value="Ecotin"/>
    <property type="match status" value="1"/>
</dbReference>
<protein>
    <submittedName>
        <fullName evidence="2">Ecotin</fullName>
    </submittedName>
</protein>
<proteinExistence type="inferred from homology"/>
<dbReference type="InterPro" id="IPR036198">
    <property type="entry name" value="Ecotin_sf"/>
</dbReference>
<accession>A0A2P7EFB2</accession>
<evidence type="ECO:0000313" key="2">
    <source>
        <dbReference type="EMBL" id="PSI01880.1"/>
    </source>
</evidence>
<dbReference type="PANTHER" id="PTHR35890:SF3">
    <property type="entry name" value="ECOTIN"/>
    <property type="match status" value="1"/>
</dbReference>
<reference evidence="3" key="1">
    <citation type="submission" date="2018-03" db="EMBL/GenBank/DDBJ databases">
        <title>Ecological and genomic features of two cosmopolitan and abundant freshwater picocyanobacteria.</title>
        <authorList>
            <person name="Cabello-Yeves P.J."/>
            <person name="Picazo A."/>
            <person name="Camacho A."/>
            <person name="Callieri C."/>
            <person name="Rosselli R."/>
            <person name="Roda-Garcia J."/>
            <person name="Coutinho F.H."/>
            <person name="Rodriguez-Valera F."/>
        </authorList>
    </citation>
    <scope>NUCLEOTIDE SEQUENCE [LARGE SCALE GENOMIC DNA]</scope>
    <source>
        <strain evidence="3">Tous</strain>
    </source>
</reference>
<evidence type="ECO:0000256" key="1">
    <source>
        <dbReference type="ARBA" id="ARBA00010558"/>
    </source>
</evidence>
<dbReference type="InterPro" id="IPR005658">
    <property type="entry name" value="Prot_inh_ecotin"/>
</dbReference>
<name>A0A2P7EFB2_9SYNE</name>
<dbReference type="PANTHER" id="PTHR35890">
    <property type="match status" value="1"/>
</dbReference>